<name>A0A4Q4SRZ4_9PEZI</name>
<dbReference type="GO" id="GO:0019239">
    <property type="term" value="F:deaminase activity"/>
    <property type="evidence" value="ECO:0007669"/>
    <property type="project" value="TreeGrafter"/>
</dbReference>
<dbReference type="OrthoDB" id="309640at2759"/>
<sequence length="173" mass="19400">MSDFKTYSYPGIGEWARQTMSYSQAIRVENRIVCSGQGKCPSTVIPFPFRFPRRSYALKPHIPFLRGWDRASGEISGDIDAEVDQAFENVEANLRHAGGKGWSQVYRVVTYSTDLKATHDRIVANYRRWMPDHQPAWTEVGVARLGLDTMHIEVEVEALDPEGAAAAKAAQAK</sequence>
<accession>A0A4Q4SRZ4</accession>
<protein>
    <submittedName>
        <fullName evidence="1">Uncharacterized protein</fullName>
    </submittedName>
</protein>
<dbReference type="STRING" id="155417.A0A4Q4SRZ4"/>
<evidence type="ECO:0000313" key="2">
    <source>
        <dbReference type="Proteomes" id="UP000293360"/>
    </source>
</evidence>
<dbReference type="PANTHER" id="PTHR11803:SF39">
    <property type="entry name" value="2-IMINOBUTANOATE_2-IMINOPROPANOATE DEAMINASE"/>
    <property type="match status" value="1"/>
</dbReference>
<dbReference type="InterPro" id="IPR006175">
    <property type="entry name" value="YjgF/YER057c/UK114"/>
</dbReference>
<dbReference type="GO" id="GO:0005829">
    <property type="term" value="C:cytosol"/>
    <property type="evidence" value="ECO:0007669"/>
    <property type="project" value="TreeGrafter"/>
</dbReference>
<dbReference type="Gene3D" id="3.30.1330.40">
    <property type="entry name" value="RutC-like"/>
    <property type="match status" value="1"/>
</dbReference>
<dbReference type="Pfam" id="PF01042">
    <property type="entry name" value="Ribonuc_L-PSP"/>
    <property type="match status" value="1"/>
</dbReference>
<comment type="caution">
    <text evidence="1">The sequence shown here is derived from an EMBL/GenBank/DDBJ whole genome shotgun (WGS) entry which is preliminary data.</text>
</comment>
<evidence type="ECO:0000313" key="1">
    <source>
        <dbReference type="EMBL" id="RYO74360.1"/>
    </source>
</evidence>
<dbReference type="PANTHER" id="PTHR11803">
    <property type="entry name" value="2-IMINOBUTANOATE/2-IMINOPROPANOATE DEAMINASE RIDA"/>
    <property type="match status" value="1"/>
</dbReference>
<dbReference type="InterPro" id="IPR035959">
    <property type="entry name" value="RutC-like_sf"/>
</dbReference>
<dbReference type="SUPFAM" id="SSF55298">
    <property type="entry name" value="YjgF-like"/>
    <property type="match status" value="1"/>
</dbReference>
<proteinExistence type="predicted"/>
<dbReference type="EMBL" id="QJNU01001588">
    <property type="protein sequence ID" value="RYO74360.1"/>
    <property type="molecule type" value="Genomic_DNA"/>
</dbReference>
<reference evidence="1 2" key="1">
    <citation type="submission" date="2018-06" db="EMBL/GenBank/DDBJ databases">
        <title>Complete Genomes of Monosporascus.</title>
        <authorList>
            <person name="Robinson A.J."/>
            <person name="Natvig D.O."/>
        </authorList>
    </citation>
    <scope>NUCLEOTIDE SEQUENCE [LARGE SCALE GENOMIC DNA]</scope>
    <source>
        <strain evidence="1 2">CBS 110550</strain>
    </source>
</reference>
<keyword evidence="2" id="KW-1185">Reference proteome</keyword>
<dbReference type="GO" id="GO:0005739">
    <property type="term" value="C:mitochondrion"/>
    <property type="evidence" value="ECO:0007669"/>
    <property type="project" value="TreeGrafter"/>
</dbReference>
<organism evidence="1 2">
    <name type="scientific">Monosporascus ibericus</name>
    <dbReference type="NCBI Taxonomy" id="155417"/>
    <lineage>
        <taxon>Eukaryota</taxon>
        <taxon>Fungi</taxon>
        <taxon>Dikarya</taxon>
        <taxon>Ascomycota</taxon>
        <taxon>Pezizomycotina</taxon>
        <taxon>Sordariomycetes</taxon>
        <taxon>Xylariomycetidae</taxon>
        <taxon>Xylariales</taxon>
        <taxon>Xylariales incertae sedis</taxon>
        <taxon>Monosporascus</taxon>
    </lineage>
</organism>
<gene>
    <name evidence="1" type="ORF">DL764_010885</name>
</gene>
<dbReference type="Proteomes" id="UP000293360">
    <property type="component" value="Unassembled WGS sequence"/>
</dbReference>
<dbReference type="AlphaFoldDB" id="A0A4Q4SRZ4"/>